<accession>A0A914P701</accession>
<sequence>MATNFSSSSLQSSSTDFSPIVQPPSPDFLQSIPPPSNPYIHPTSELHFYTENFKEFPIVVPYTLPFFPVAIYKIAVIKSVEKIILNAIDNANVAAKEFLERLQSSSQDLKQTEEAVKLGLIKPTSIAMQPLMNLQYFQQQLCWILSEFNSKSGLNVPADQLAAVANILVDENVSTVLDQVASKACKSVRSLIDDLVKEAIMKQSQSKSMQSAKAMFGSYLSPISPSSFLSSLVQPEVISPTYPTVKNIPPEFSNSRRRPSSHGYSSDFVLPSDYMKPF</sequence>
<dbReference type="AlphaFoldDB" id="A0A914P701"/>
<evidence type="ECO:0000313" key="1">
    <source>
        <dbReference type="Proteomes" id="UP000887578"/>
    </source>
</evidence>
<keyword evidence="1" id="KW-1185">Reference proteome</keyword>
<dbReference type="WBParaSite" id="PDA_v2.g10929.t1">
    <property type="protein sequence ID" value="PDA_v2.g10929.t1"/>
    <property type="gene ID" value="PDA_v2.g10929"/>
</dbReference>
<evidence type="ECO:0000313" key="2">
    <source>
        <dbReference type="WBParaSite" id="PDA_v2.g10929.t1"/>
    </source>
</evidence>
<protein>
    <submittedName>
        <fullName evidence="2">Uncharacterized protein</fullName>
    </submittedName>
</protein>
<name>A0A914P701_9BILA</name>
<reference evidence="2" key="1">
    <citation type="submission" date="2022-11" db="UniProtKB">
        <authorList>
            <consortium name="WormBaseParasite"/>
        </authorList>
    </citation>
    <scope>IDENTIFICATION</scope>
</reference>
<proteinExistence type="predicted"/>
<organism evidence="1 2">
    <name type="scientific">Panagrolaimus davidi</name>
    <dbReference type="NCBI Taxonomy" id="227884"/>
    <lineage>
        <taxon>Eukaryota</taxon>
        <taxon>Metazoa</taxon>
        <taxon>Ecdysozoa</taxon>
        <taxon>Nematoda</taxon>
        <taxon>Chromadorea</taxon>
        <taxon>Rhabditida</taxon>
        <taxon>Tylenchina</taxon>
        <taxon>Panagrolaimomorpha</taxon>
        <taxon>Panagrolaimoidea</taxon>
        <taxon>Panagrolaimidae</taxon>
        <taxon>Panagrolaimus</taxon>
    </lineage>
</organism>
<dbReference type="Proteomes" id="UP000887578">
    <property type="component" value="Unplaced"/>
</dbReference>